<evidence type="ECO:0000313" key="2">
    <source>
        <dbReference type="EMBL" id="KAH8105261.1"/>
    </source>
</evidence>
<dbReference type="Gene3D" id="3.40.50.1820">
    <property type="entry name" value="alpha/beta hydrolase"/>
    <property type="match status" value="1"/>
</dbReference>
<organism evidence="2 3">
    <name type="scientific">Cristinia sonorae</name>
    <dbReference type="NCBI Taxonomy" id="1940300"/>
    <lineage>
        <taxon>Eukaryota</taxon>
        <taxon>Fungi</taxon>
        <taxon>Dikarya</taxon>
        <taxon>Basidiomycota</taxon>
        <taxon>Agaricomycotina</taxon>
        <taxon>Agaricomycetes</taxon>
        <taxon>Agaricomycetidae</taxon>
        <taxon>Agaricales</taxon>
        <taxon>Pleurotineae</taxon>
        <taxon>Stephanosporaceae</taxon>
        <taxon>Cristinia</taxon>
    </lineage>
</organism>
<sequence length="248" mass="26920">MSLCKHCIAGVRWEGTAEGTTENIGGIECYVATPTVEYPKNKAVLFLTDVYGPNLINTQLLADDYAKNGFKTIVPDLFDGDAIPLGALQTKDFDAQGWFARHSVATARPIVDKVLAALKEAGVTTIATSGYCYGARLCFDLAFEGISVATALAHPSFLQVPEDFEKYKQTNAPLLINTCTIDPQFPLESQQKADEVLGGGQFAPGYRRAHWEGCTHGFAVRGSMDDPMTKAGKEGAFKTTVEFLMKHL</sequence>
<dbReference type="AlphaFoldDB" id="A0A8K0UXG1"/>
<dbReference type="InterPro" id="IPR002925">
    <property type="entry name" value="Dienelactn_hydro"/>
</dbReference>
<evidence type="ECO:0000313" key="3">
    <source>
        <dbReference type="Proteomes" id="UP000813824"/>
    </source>
</evidence>
<dbReference type="EMBL" id="JAEVFJ010000004">
    <property type="protein sequence ID" value="KAH8105261.1"/>
    <property type="molecule type" value="Genomic_DNA"/>
</dbReference>
<dbReference type="Proteomes" id="UP000813824">
    <property type="component" value="Unassembled WGS sequence"/>
</dbReference>
<gene>
    <name evidence="2" type="ORF">BXZ70DRAFT_514375</name>
</gene>
<keyword evidence="3" id="KW-1185">Reference proteome</keyword>
<evidence type="ECO:0000259" key="1">
    <source>
        <dbReference type="Pfam" id="PF01738"/>
    </source>
</evidence>
<feature type="domain" description="Dienelactone hydrolase" evidence="1">
    <location>
        <begin position="27"/>
        <end position="247"/>
    </location>
</feature>
<accession>A0A8K0UXG1</accession>
<dbReference type="Pfam" id="PF01738">
    <property type="entry name" value="DLH"/>
    <property type="match status" value="1"/>
</dbReference>
<dbReference type="OrthoDB" id="17560at2759"/>
<comment type="caution">
    <text evidence="2">The sequence shown here is derived from an EMBL/GenBank/DDBJ whole genome shotgun (WGS) entry which is preliminary data.</text>
</comment>
<dbReference type="InterPro" id="IPR029058">
    <property type="entry name" value="AB_hydrolase_fold"/>
</dbReference>
<dbReference type="PANTHER" id="PTHR17630">
    <property type="entry name" value="DIENELACTONE HYDROLASE"/>
    <property type="match status" value="1"/>
</dbReference>
<name>A0A8K0UXG1_9AGAR</name>
<dbReference type="GO" id="GO:0016787">
    <property type="term" value="F:hydrolase activity"/>
    <property type="evidence" value="ECO:0007669"/>
    <property type="project" value="InterPro"/>
</dbReference>
<proteinExistence type="predicted"/>
<dbReference type="PANTHER" id="PTHR17630:SF44">
    <property type="entry name" value="PROTEIN AIM2"/>
    <property type="match status" value="1"/>
</dbReference>
<protein>
    <submittedName>
        <fullName evidence="2">Alpha/beta-hydrolase</fullName>
    </submittedName>
</protein>
<reference evidence="2" key="1">
    <citation type="journal article" date="2021" name="New Phytol.">
        <title>Evolutionary innovations through gain and loss of genes in the ectomycorrhizal Boletales.</title>
        <authorList>
            <person name="Wu G."/>
            <person name="Miyauchi S."/>
            <person name="Morin E."/>
            <person name="Kuo A."/>
            <person name="Drula E."/>
            <person name="Varga T."/>
            <person name="Kohler A."/>
            <person name="Feng B."/>
            <person name="Cao Y."/>
            <person name="Lipzen A."/>
            <person name="Daum C."/>
            <person name="Hundley H."/>
            <person name="Pangilinan J."/>
            <person name="Johnson J."/>
            <person name="Barry K."/>
            <person name="LaButti K."/>
            <person name="Ng V."/>
            <person name="Ahrendt S."/>
            <person name="Min B."/>
            <person name="Choi I.G."/>
            <person name="Park H."/>
            <person name="Plett J.M."/>
            <person name="Magnuson J."/>
            <person name="Spatafora J.W."/>
            <person name="Nagy L.G."/>
            <person name="Henrissat B."/>
            <person name="Grigoriev I.V."/>
            <person name="Yang Z.L."/>
            <person name="Xu J."/>
            <person name="Martin F.M."/>
        </authorList>
    </citation>
    <scope>NUCLEOTIDE SEQUENCE</scope>
    <source>
        <strain evidence="2">KKN 215</strain>
    </source>
</reference>
<dbReference type="SUPFAM" id="SSF53474">
    <property type="entry name" value="alpha/beta-Hydrolases"/>
    <property type="match status" value="1"/>
</dbReference>